<feature type="compositionally biased region" description="Basic and acidic residues" evidence="1">
    <location>
        <begin position="32"/>
        <end position="44"/>
    </location>
</feature>
<feature type="region of interest" description="Disordered" evidence="1">
    <location>
        <begin position="90"/>
        <end position="146"/>
    </location>
</feature>
<reference evidence="3 4" key="1">
    <citation type="journal article" date="2018" name="Genomics">
        <title>Molecular footprints of inshore aquatic adaptation in Indo-Pacific humpback dolphin (Sousa chinensis).</title>
        <authorList>
            <person name="Ming Y."/>
            <person name="Jian J."/>
            <person name="Yu F."/>
            <person name="Yu X."/>
            <person name="Wang J."/>
            <person name="Liu W."/>
        </authorList>
    </citation>
    <scope>NUCLEOTIDE SEQUENCE [LARGE SCALE GENOMIC DNA]</scope>
    <source>
        <strain evidence="3">MY-2018</strain>
        <tissue evidence="3">Skin</tissue>
    </source>
</reference>
<dbReference type="PANTHER" id="PTHR23045:SF20">
    <property type="entry name" value="LEUCINE-RICH REPEAT-CONTAINING PROTEIN 37 N-TERMINAL DOMAIN-CONTAINING PROTEIN"/>
    <property type="match status" value="1"/>
</dbReference>
<dbReference type="PANTHER" id="PTHR23045">
    <property type="entry name" value="LEUCINE-RICH REPEAT-CONTAINING PROTEIN 37A"/>
    <property type="match status" value="1"/>
</dbReference>
<evidence type="ECO:0000313" key="4">
    <source>
        <dbReference type="Proteomes" id="UP000295264"/>
    </source>
</evidence>
<evidence type="ECO:0000259" key="2">
    <source>
        <dbReference type="Pfam" id="PF15779"/>
    </source>
</evidence>
<name>A0A484GK05_SOUCH</name>
<evidence type="ECO:0000256" key="1">
    <source>
        <dbReference type="SAM" id="MobiDB-lite"/>
    </source>
</evidence>
<keyword evidence="4" id="KW-1185">Reference proteome</keyword>
<organism evidence="3 4">
    <name type="scientific">Sousa chinensis</name>
    <name type="common">Indo-pacific humpbacked dolphin</name>
    <name type="synonym">Steno chinensis</name>
    <dbReference type="NCBI Taxonomy" id="103600"/>
    <lineage>
        <taxon>Eukaryota</taxon>
        <taxon>Metazoa</taxon>
        <taxon>Chordata</taxon>
        <taxon>Craniata</taxon>
        <taxon>Vertebrata</taxon>
        <taxon>Euteleostomi</taxon>
        <taxon>Mammalia</taxon>
        <taxon>Eutheria</taxon>
        <taxon>Laurasiatheria</taxon>
        <taxon>Artiodactyla</taxon>
        <taxon>Whippomorpha</taxon>
        <taxon>Cetacea</taxon>
        <taxon>Odontoceti</taxon>
        <taxon>Delphinidae</taxon>
        <taxon>Sousa</taxon>
    </lineage>
</organism>
<dbReference type="Pfam" id="PF15779">
    <property type="entry name" value="LRRC37"/>
    <property type="match status" value="3"/>
</dbReference>
<accession>A0A484GK05</accession>
<dbReference type="Proteomes" id="UP000295264">
    <property type="component" value="Unassembled WGS sequence"/>
</dbReference>
<dbReference type="AlphaFoldDB" id="A0A484GK05"/>
<dbReference type="InterPro" id="IPR032754">
    <property type="entry name" value="LRRC37_N"/>
</dbReference>
<proteinExistence type="predicted"/>
<feature type="compositionally biased region" description="Polar residues" evidence="1">
    <location>
        <begin position="46"/>
        <end position="56"/>
    </location>
</feature>
<dbReference type="InterPro" id="IPR015753">
    <property type="entry name" value="LRRC37"/>
</dbReference>
<feature type="region of interest" description="Disordered" evidence="1">
    <location>
        <begin position="195"/>
        <end position="222"/>
    </location>
</feature>
<feature type="domain" description="Leucine-rich repeat-containing protein 37 N-terminal" evidence="2">
    <location>
        <begin position="157"/>
        <end position="207"/>
    </location>
</feature>
<feature type="non-terminal residue" evidence="3">
    <location>
        <position position="1"/>
    </location>
</feature>
<protein>
    <recommendedName>
        <fullName evidence="2">Leucine-rich repeat-containing protein 37 N-terminal domain-containing protein</fullName>
    </recommendedName>
</protein>
<gene>
    <name evidence="3" type="ORF">DBR06_SOUSAS117110001</name>
</gene>
<sequence length="407" mass="45149">KEVETSPPQQETSAQSTVSPEQLEPLSVQQEVSDHHPIPCEIEHSPVQQGAPTQPTYPEVTYPNPEQVQAQHPTFTEVTIQPLALKLTIRPEPTKEEEPSPTIQENLTQPPEPPKEVFVARPPVYQNPIVPTPDEDHTEPPTSPSVTVQPLDLELLVAQSPLYPKVTVPVPDQNHAEHPTSPSNTVKLRDLQLTTTPEPTTESEHSTARQQTTAPPPKHPEMTLEQPNLNQVAIHPMDVELTVIVGSNMETLPSPIMQETPNQPPEAPQHVVVQSPFQQQVTVPTTRKDQDYSSPLKHPEMTLAQPNLTQVTVPRVDLRVNISQQPRPSETVLFPLTQYSVSTGLPGVKYTPEKKQPEQHATANISICELCTFKNEMLSCVGLSSKQKLHRVPEPEPNAYIGTFNIM</sequence>
<feature type="domain" description="Leucine-rich repeat-containing protein 37 N-terminal" evidence="2">
    <location>
        <begin position="96"/>
        <end position="155"/>
    </location>
</feature>
<feature type="region of interest" description="Disordered" evidence="1">
    <location>
        <begin position="1"/>
        <end position="70"/>
    </location>
</feature>
<dbReference type="EMBL" id="QWLN02006882">
    <property type="protein sequence ID" value="TEA35889.1"/>
    <property type="molecule type" value="Genomic_DNA"/>
</dbReference>
<comment type="caution">
    <text evidence="3">The sequence shown here is derived from an EMBL/GenBank/DDBJ whole genome shotgun (WGS) entry which is preliminary data.</text>
</comment>
<evidence type="ECO:0000313" key="3">
    <source>
        <dbReference type="EMBL" id="TEA35889.1"/>
    </source>
</evidence>
<feature type="domain" description="Leucine-rich repeat-containing protein 37 N-terminal" evidence="2">
    <location>
        <begin position="253"/>
        <end position="303"/>
    </location>
</feature>
<feature type="compositionally biased region" description="Polar residues" evidence="1">
    <location>
        <begin position="1"/>
        <end position="20"/>
    </location>
</feature>